<protein>
    <submittedName>
        <fullName evidence="1">IPExxxVDY family protein</fullName>
    </submittedName>
</protein>
<name>A0ABS9ECD0_9FLAO</name>
<accession>A0ABS9ECD0</accession>
<dbReference type="RefSeq" id="WP_236132691.1">
    <property type="nucleotide sequence ID" value="NZ_JAKGTH010000006.1"/>
</dbReference>
<dbReference type="Proteomes" id="UP001179363">
    <property type="component" value="Unassembled WGS sequence"/>
</dbReference>
<dbReference type="NCBIfam" id="NF033205">
    <property type="entry name" value="IPExxxVDY"/>
    <property type="match status" value="1"/>
</dbReference>
<reference evidence="1" key="1">
    <citation type="submission" date="2022-01" db="EMBL/GenBank/DDBJ databases">
        <title>Gillisia lutea sp. nov., isolated from marine plastic residues from the Malvarosa beach (Valencia, Spain).</title>
        <authorList>
            <person name="Vidal-Verdu A."/>
            <person name="Molina-Menor E."/>
            <person name="Satari L."/>
            <person name="Pascual J."/>
            <person name="Pereto J."/>
            <person name="Porcar M."/>
        </authorList>
    </citation>
    <scope>NUCLEOTIDE SEQUENCE</scope>
    <source>
        <strain evidence="1">M10.2A</strain>
    </source>
</reference>
<comment type="caution">
    <text evidence="1">The sequence shown here is derived from an EMBL/GenBank/DDBJ whole genome shotgun (WGS) entry which is preliminary data.</text>
</comment>
<organism evidence="1 2">
    <name type="scientific">Gillisia lutea</name>
    <dbReference type="NCBI Taxonomy" id="2909668"/>
    <lineage>
        <taxon>Bacteria</taxon>
        <taxon>Pseudomonadati</taxon>
        <taxon>Bacteroidota</taxon>
        <taxon>Flavobacteriia</taxon>
        <taxon>Flavobacteriales</taxon>
        <taxon>Flavobacteriaceae</taxon>
        <taxon>Gillisia</taxon>
    </lineage>
</organism>
<gene>
    <name evidence="1" type="ORF">L1I30_02615</name>
</gene>
<dbReference type="EMBL" id="JAKGTH010000006">
    <property type="protein sequence ID" value="MCF4100551.1"/>
    <property type="molecule type" value="Genomic_DNA"/>
</dbReference>
<evidence type="ECO:0000313" key="2">
    <source>
        <dbReference type="Proteomes" id="UP001179363"/>
    </source>
</evidence>
<proteinExistence type="predicted"/>
<keyword evidence="2" id="KW-1185">Reference proteome</keyword>
<sequence length="161" mass="18971">MLSHKLMMDDVEDEYHLFAIHSSVKEYKMAYFINKHLNLCLKRARCDVDFNHGSIQALYPLYVFKEPAKYRSCYLIKNKYKGPVKKVISSGSLFIEEEITSHSTYLIPEYRDVDYFLKIEEDIDDLRLQKLLNQIALIPNIITTYTVDPKQLKSKNNLILD</sequence>
<dbReference type="InterPro" id="IPR047690">
    <property type="entry name" value="IPExxxVDY_fam"/>
</dbReference>
<evidence type="ECO:0000313" key="1">
    <source>
        <dbReference type="EMBL" id="MCF4100551.1"/>
    </source>
</evidence>